<feature type="domain" description="UspA" evidence="2">
    <location>
        <begin position="1"/>
        <end position="142"/>
    </location>
</feature>
<dbReference type="AlphaFoldDB" id="A0A127JP66"/>
<dbReference type="Gene3D" id="3.40.50.620">
    <property type="entry name" value="HUPs"/>
    <property type="match status" value="1"/>
</dbReference>
<dbReference type="PANTHER" id="PTHR46268:SF6">
    <property type="entry name" value="UNIVERSAL STRESS PROTEIN UP12"/>
    <property type="match status" value="1"/>
</dbReference>
<dbReference type="PRINTS" id="PR01438">
    <property type="entry name" value="UNVRSLSTRESS"/>
</dbReference>
<evidence type="ECO:0000313" key="3">
    <source>
        <dbReference type="EMBL" id="AMO21729.1"/>
    </source>
</evidence>
<dbReference type="CDD" id="cd00293">
    <property type="entry name" value="USP-like"/>
    <property type="match status" value="1"/>
</dbReference>
<dbReference type="EMBL" id="CP010951">
    <property type="protein sequence ID" value="AMO21729.1"/>
    <property type="molecule type" value="Genomic_DNA"/>
</dbReference>
<dbReference type="PANTHER" id="PTHR46268">
    <property type="entry name" value="STRESS RESPONSE PROTEIN NHAX"/>
    <property type="match status" value="1"/>
</dbReference>
<sequence length="145" mass="15936">MYKRILLAYDGSDAGQKALLDCQEIAQWSRSELFLIAVMPSAMSFVGLEGGVYDIELEEREKQKHQAILDDGVRRLSGIGASARGEVVVGEAVDEITKYARKVDANLVVVGHKHLDSWAARWWRGSISGALIEHAPCSVLVVITQ</sequence>
<dbReference type="InterPro" id="IPR006015">
    <property type="entry name" value="Universal_stress_UspA"/>
</dbReference>
<dbReference type="Proteomes" id="UP000070433">
    <property type="component" value="Chromosome"/>
</dbReference>
<keyword evidence="4" id="KW-1185">Reference proteome</keyword>
<dbReference type="OrthoDB" id="8564780at2"/>
<organism evidence="3 4">
    <name type="scientific">Ramlibacter tataouinensis</name>
    <dbReference type="NCBI Taxonomy" id="94132"/>
    <lineage>
        <taxon>Bacteria</taxon>
        <taxon>Pseudomonadati</taxon>
        <taxon>Pseudomonadota</taxon>
        <taxon>Betaproteobacteria</taxon>
        <taxon>Burkholderiales</taxon>
        <taxon>Comamonadaceae</taxon>
        <taxon>Ramlibacter</taxon>
    </lineage>
</organism>
<dbReference type="Pfam" id="PF00582">
    <property type="entry name" value="Usp"/>
    <property type="match status" value="1"/>
</dbReference>
<evidence type="ECO:0000259" key="2">
    <source>
        <dbReference type="Pfam" id="PF00582"/>
    </source>
</evidence>
<dbReference type="RefSeq" id="WP_061495285.1">
    <property type="nucleotide sequence ID" value="NZ_CP010951.1"/>
</dbReference>
<dbReference type="InterPro" id="IPR014729">
    <property type="entry name" value="Rossmann-like_a/b/a_fold"/>
</dbReference>
<dbReference type="SUPFAM" id="SSF52402">
    <property type="entry name" value="Adenine nucleotide alpha hydrolases-like"/>
    <property type="match status" value="1"/>
</dbReference>
<proteinExistence type="inferred from homology"/>
<gene>
    <name evidence="3" type="ORF">UC35_01135</name>
</gene>
<comment type="similarity">
    <text evidence="1">Belongs to the universal stress protein A family.</text>
</comment>
<protein>
    <submittedName>
        <fullName evidence="3">Universal stress protein</fullName>
    </submittedName>
</protein>
<reference evidence="3 4" key="1">
    <citation type="journal article" date="2014" name="Int. J. Syst. Evol. Microbiol.">
        <title>Ramlibacter solisilvae sp. nov., isolated from forest soil, and emended description of the genus Ramlibacter.</title>
        <authorList>
            <person name="Lee H.J."/>
            <person name="Lee S.H."/>
            <person name="Lee S.S."/>
            <person name="Lee J.S."/>
            <person name="Kim Y."/>
            <person name="Kim S.C."/>
            <person name="Jeon C.O."/>
        </authorList>
    </citation>
    <scope>NUCLEOTIDE SEQUENCE [LARGE SCALE GENOMIC DNA]</scope>
    <source>
        <strain evidence="3 4">5-10</strain>
    </source>
</reference>
<evidence type="ECO:0000313" key="4">
    <source>
        <dbReference type="Proteomes" id="UP000070433"/>
    </source>
</evidence>
<accession>A0A127JP66</accession>
<dbReference type="InterPro" id="IPR006016">
    <property type="entry name" value="UspA"/>
</dbReference>
<evidence type="ECO:0000256" key="1">
    <source>
        <dbReference type="ARBA" id="ARBA00008791"/>
    </source>
</evidence>
<name>A0A127JP66_9BURK</name>